<dbReference type="SUPFAM" id="SSF49785">
    <property type="entry name" value="Galactose-binding domain-like"/>
    <property type="match status" value="1"/>
</dbReference>
<dbReference type="EMBL" id="JAJNEC010000006">
    <property type="protein sequence ID" value="MCD2425087.1"/>
    <property type="molecule type" value="Genomic_DNA"/>
</dbReference>
<feature type="domain" description="DUF5000" evidence="2">
    <location>
        <begin position="264"/>
        <end position="398"/>
    </location>
</feature>
<dbReference type="Pfam" id="PF16389">
    <property type="entry name" value="DUF4998"/>
    <property type="match status" value="1"/>
</dbReference>
<keyword evidence="4" id="KW-1185">Reference proteome</keyword>
<protein>
    <recommendedName>
        <fullName evidence="2">DUF5000 domain-containing protein</fullName>
    </recommendedName>
</protein>
<gene>
    <name evidence="3" type="ORF">LQ567_20040</name>
</gene>
<feature type="signal peptide" evidence="1">
    <location>
        <begin position="1"/>
        <end position="21"/>
    </location>
</feature>
<dbReference type="InterPro" id="IPR032164">
    <property type="entry name" value="DUF5000"/>
</dbReference>
<accession>A0ABS8PXS2</accession>
<dbReference type="RefSeq" id="WP_231007502.1">
    <property type="nucleotide sequence ID" value="NZ_JAJNEC010000006.1"/>
</dbReference>
<dbReference type="Proteomes" id="UP001199816">
    <property type="component" value="Unassembled WGS sequence"/>
</dbReference>
<keyword evidence="1" id="KW-0732">Signal</keyword>
<dbReference type="InterPro" id="IPR008979">
    <property type="entry name" value="Galactose-bd-like_sf"/>
</dbReference>
<dbReference type="Pfam" id="PF16391">
    <property type="entry name" value="DUF5000"/>
    <property type="match status" value="1"/>
</dbReference>
<organism evidence="3 4">
    <name type="scientific">Niabella pedocola</name>
    <dbReference type="NCBI Taxonomy" id="1752077"/>
    <lineage>
        <taxon>Bacteria</taxon>
        <taxon>Pseudomonadati</taxon>
        <taxon>Bacteroidota</taxon>
        <taxon>Chitinophagia</taxon>
        <taxon>Chitinophagales</taxon>
        <taxon>Chitinophagaceae</taxon>
        <taxon>Niabella</taxon>
    </lineage>
</organism>
<evidence type="ECO:0000256" key="1">
    <source>
        <dbReference type="SAM" id="SignalP"/>
    </source>
</evidence>
<feature type="chain" id="PRO_5045090525" description="DUF5000 domain-containing protein" evidence="1">
    <location>
        <begin position="22"/>
        <end position="402"/>
    </location>
</feature>
<proteinExistence type="predicted"/>
<evidence type="ECO:0000313" key="4">
    <source>
        <dbReference type="Proteomes" id="UP001199816"/>
    </source>
</evidence>
<evidence type="ECO:0000259" key="2">
    <source>
        <dbReference type="Pfam" id="PF16391"/>
    </source>
</evidence>
<dbReference type="Gene3D" id="2.60.120.260">
    <property type="entry name" value="Galactose-binding domain-like"/>
    <property type="match status" value="1"/>
</dbReference>
<name>A0ABS8PXS2_9BACT</name>
<reference evidence="3 4" key="1">
    <citation type="submission" date="2021-11" db="EMBL/GenBank/DDBJ databases">
        <title>Genomic of Niabella pedocola.</title>
        <authorList>
            <person name="Wu T."/>
        </authorList>
    </citation>
    <scope>NUCLEOTIDE SEQUENCE [LARGE SCALE GENOMIC DNA]</scope>
    <source>
        <strain evidence="3 4">JCM 31011</strain>
    </source>
</reference>
<evidence type="ECO:0000313" key="3">
    <source>
        <dbReference type="EMBL" id="MCD2425087.1"/>
    </source>
</evidence>
<sequence length="402" mass="44879">MMRLHFFACSLVLILASVVVSCSKTDGHAYKKYMKDGEIIYPGRPDSVIVQPGQNRLKLSIALGNDPSVSRVVVYWSNDQDSLEAPVTQLTGKDTIKLLIPGLTEGNYNFTVYTYDKTGHRSVPVNAFGMVYGPHYIGALTNRRLRSVVPSEDGTQVLLNWGTAASGEAGIDITYTGVDGTPQHITAMDKETQTTLSAYKEGSTFTYRSRYKPDSTAFEYFYPEATASAMLPVFERQLPKANFKIYALPTDIKDNWGWLLPYLWDNNYGTPGFATQEVVPSWFTIDCGTTAALSRFKMWQASDRLYKDANVRTFELYGSNNPAGDGSWASWTKIGAYESVKPSGLPLGQTSETDIAFALEGEAFIVPGGTPAFRYYRFKLLTNWENKNYMTIGEVTFYTHDR</sequence>
<dbReference type="PROSITE" id="PS51257">
    <property type="entry name" value="PROKAR_LIPOPROTEIN"/>
    <property type="match status" value="1"/>
</dbReference>
<comment type="caution">
    <text evidence="3">The sequence shown here is derived from an EMBL/GenBank/DDBJ whole genome shotgun (WGS) entry which is preliminary data.</text>
</comment>